<dbReference type="InterPro" id="IPR006311">
    <property type="entry name" value="TAT_signal"/>
</dbReference>
<proteinExistence type="predicted"/>
<evidence type="ECO:0000313" key="3">
    <source>
        <dbReference type="Proteomes" id="UP000569329"/>
    </source>
</evidence>
<accession>A0A839DQ55</accession>
<sequence length="210" mass="21726">MRFPSVRAMAAGVGAVALTAAASVAAAPVASAAPAPPPECGAGCEQVFHLSFPNDASLSGWRDNTAPGGRSVLAYSVSGQVHDTAVLEHKGVTDAACGWQGDAQRCAVTFYTGAHSTGALSALLTWNGGIEISDEILGGAPGATLRQLDGSGRPDVALRQSTYEPSYADAPQYWETYLEFDGEFVRTGCTRPEQGNSPAPTEPVYGSCRF</sequence>
<keyword evidence="1" id="KW-0732">Signal</keyword>
<reference evidence="2 3" key="1">
    <citation type="submission" date="2020-07" db="EMBL/GenBank/DDBJ databases">
        <title>Sequencing the genomes of 1000 actinobacteria strains.</title>
        <authorList>
            <person name="Klenk H.-P."/>
        </authorList>
    </citation>
    <scope>NUCLEOTIDE SEQUENCE [LARGE SCALE GENOMIC DNA]</scope>
    <source>
        <strain evidence="2 3">DSM 45975</strain>
    </source>
</reference>
<gene>
    <name evidence="2" type="ORF">FHX42_000532</name>
</gene>
<feature type="chain" id="PRO_5032984275" description="Secreted protein" evidence="1">
    <location>
        <begin position="33"/>
        <end position="210"/>
    </location>
</feature>
<evidence type="ECO:0008006" key="4">
    <source>
        <dbReference type="Google" id="ProtNLM"/>
    </source>
</evidence>
<comment type="caution">
    <text evidence="2">The sequence shown here is derived from an EMBL/GenBank/DDBJ whole genome shotgun (WGS) entry which is preliminary data.</text>
</comment>
<dbReference type="AlphaFoldDB" id="A0A839DQ55"/>
<dbReference type="PROSITE" id="PS51318">
    <property type="entry name" value="TAT"/>
    <property type="match status" value="1"/>
</dbReference>
<dbReference type="RefSeq" id="WP_182542551.1">
    <property type="nucleotide sequence ID" value="NZ_JACGWZ010000001.1"/>
</dbReference>
<organism evidence="2 3">
    <name type="scientific">Halosaccharopolyspora lacisalsi</name>
    <dbReference type="NCBI Taxonomy" id="1000566"/>
    <lineage>
        <taxon>Bacteria</taxon>
        <taxon>Bacillati</taxon>
        <taxon>Actinomycetota</taxon>
        <taxon>Actinomycetes</taxon>
        <taxon>Pseudonocardiales</taxon>
        <taxon>Pseudonocardiaceae</taxon>
        <taxon>Halosaccharopolyspora</taxon>
    </lineage>
</organism>
<evidence type="ECO:0000256" key="1">
    <source>
        <dbReference type="SAM" id="SignalP"/>
    </source>
</evidence>
<keyword evidence="3" id="KW-1185">Reference proteome</keyword>
<evidence type="ECO:0000313" key="2">
    <source>
        <dbReference type="EMBL" id="MBA8823203.1"/>
    </source>
</evidence>
<protein>
    <recommendedName>
        <fullName evidence="4">Secreted protein</fullName>
    </recommendedName>
</protein>
<name>A0A839DQ55_9PSEU</name>
<feature type="signal peptide" evidence="1">
    <location>
        <begin position="1"/>
        <end position="32"/>
    </location>
</feature>
<dbReference type="EMBL" id="JACGWZ010000001">
    <property type="protein sequence ID" value="MBA8823203.1"/>
    <property type="molecule type" value="Genomic_DNA"/>
</dbReference>
<dbReference type="Proteomes" id="UP000569329">
    <property type="component" value="Unassembled WGS sequence"/>
</dbReference>